<dbReference type="Pfam" id="PF14681">
    <property type="entry name" value="UPRTase"/>
    <property type="match status" value="1"/>
</dbReference>
<proteinExistence type="inferred from homology"/>
<dbReference type="Proteomes" id="UP001165060">
    <property type="component" value="Unassembled WGS sequence"/>
</dbReference>
<dbReference type="PANTHER" id="PTHR32315:SF4">
    <property type="entry name" value="URACIL PHOSPHORIBOSYLTRANSFERASE, CHLOROPLASTIC"/>
    <property type="match status" value="1"/>
</dbReference>
<organism evidence="12 13">
    <name type="scientific">Tetraparma gracilis</name>
    <dbReference type="NCBI Taxonomy" id="2962635"/>
    <lineage>
        <taxon>Eukaryota</taxon>
        <taxon>Sar</taxon>
        <taxon>Stramenopiles</taxon>
        <taxon>Ochrophyta</taxon>
        <taxon>Bolidophyceae</taxon>
        <taxon>Parmales</taxon>
        <taxon>Triparmaceae</taxon>
        <taxon>Tetraparma</taxon>
    </lineage>
</organism>
<keyword evidence="9" id="KW-0342">GTP-binding</keyword>
<dbReference type="SUPFAM" id="SSF53271">
    <property type="entry name" value="PRTase-like"/>
    <property type="match status" value="1"/>
</dbReference>
<dbReference type="InterPro" id="IPR000836">
    <property type="entry name" value="PRTase_dom"/>
</dbReference>
<dbReference type="Gene3D" id="3.40.50.2020">
    <property type="match status" value="1"/>
</dbReference>
<keyword evidence="13" id="KW-1185">Reference proteome</keyword>
<evidence type="ECO:0000256" key="6">
    <source>
        <dbReference type="ARBA" id="ARBA00022676"/>
    </source>
</evidence>
<feature type="domain" description="Phosphoribosyltransferase" evidence="11">
    <location>
        <begin position="14"/>
        <end position="213"/>
    </location>
</feature>
<evidence type="ECO:0000313" key="13">
    <source>
        <dbReference type="Proteomes" id="UP001165060"/>
    </source>
</evidence>
<evidence type="ECO:0000256" key="2">
    <source>
        <dbReference type="ARBA" id="ARBA00005180"/>
    </source>
</evidence>
<dbReference type="NCBIfam" id="TIGR01091">
    <property type="entry name" value="upp"/>
    <property type="match status" value="1"/>
</dbReference>
<evidence type="ECO:0000256" key="8">
    <source>
        <dbReference type="ARBA" id="ARBA00022741"/>
    </source>
</evidence>
<keyword evidence="5" id="KW-0021">Allosteric enzyme</keyword>
<evidence type="ECO:0000256" key="5">
    <source>
        <dbReference type="ARBA" id="ARBA00022533"/>
    </source>
</evidence>
<reference evidence="12 13" key="1">
    <citation type="journal article" date="2023" name="Commun. Biol.">
        <title>Genome analysis of Parmales, the sister group of diatoms, reveals the evolutionary specialization of diatoms from phago-mixotrophs to photoautotrophs.</title>
        <authorList>
            <person name="Ban H."/>
            <person name="Sato S."/>
            <person name="Yoshikawa S."/>
            <person name="Yamada K."/>
            <person name="Nakamura Y."/>
            <person name="Ichinomiya M."/>
            <person name="Sato N."/>
            <person name="Blanc-Mathieu R."/>
            <person name="Endo H."/>
            <person name="Kuwata A."/>
            <person name="Ogata H."/>
        </authorList>
    </citation>
    <scope>NUCLEOTIDE SEQUENCE [LARGE SCALE GENOMIC DNA]</scope>
</reference>
<keyword evidence="6" id="KW-0328">Glycosyltransferase</keyword>
<comment type="pathway">
    <text evidence="2">Pyrimidine metabolism; UMP biosynthesis via salvage pathway; UMP from uracil: step 1/1.</text>
</comment>
<dbReference type="EC" id="2.4.2.9" evidence="4"/>
<evidence type="ECO:0000256" key="9">
    <source>
        <dbReference type="ARBA" id="ARBA00023134"/>
    </source>
</evidence>
<evidence type="ECO:0000259" key="11">
    <source>
        <dbReference type="Pfam" id="PF14681"/>
    </source>
</evidence>
<evidence type="ECO:0000256" key="4">
    <source>
        <dbReference type="ARBA" id="ARBA00011894"/>
    </source>
</evidence>
<protein>
    <recommendedName>
        <fullName evidence="4">uracil phosphoribosyltransferase</fullName>
        <ecNumber evidence="4">2.4.2.9</ecNumber>
    </recommendedName>
    <alternativeName>
        <fullName evidence="10">UMP pyrophosphorylase</fullName>
    </alternativeName>
</protein>
<sequence>MVTKNATMTTKANVSNHPVLAHKLSILRSSETDPATFRRVLREITFYLGYEATQTLATRNVDISTPIAQCVGKKLDERVALVPIMRAGLGMVDPMLELLPNADVHHIGMYRVKETLLPIQYYNKLPKVCTVDTAYILDPMIATAGTLTAVIAQLKKWGCPNIHVVSVLASQAGLAVLSAAHPDVTVTVSAVDDVLSEKGYIIPGLGDAGDRLYTMANAELDHDEKLLSPSKRKKSIDN</sequence>
<dbReference type="CDD" id="cd06223">
    <property type="entry name" value="PRTases_typeI"/>
    <property type="match status" value="1"/>
</dbReference>
<gene>
    <name evidence="12" type="ORF">TeGR_g1007</name>
</gene>
<accession>A0ABQ6N7K9</accession>
<evidence type="ECO:0000256" key="1">
    <source>
        <dbReference type="ARBA" id="ARBA00001946"/>
    </source>
</evidence>
<evidence type="ECO:0000256" key="10">
    <source>
        <dbReference type="ARBA" id="ARBA00031082"/>
    </source>
</evidence>
<comment type="caution">
    <text evidence="12">The sequence shown here is derived from an EMBL/GenBank/DDBJ whole genome shotgun (WGS) entry which is preliminary data.</text>
</comment>
<dbReference type="EMBL" id="BRYB01001109">
    <property type="protein sequence ID" value="GMI43108.1"/>
    <property type="molecule type" value="Genomic_DNA"/>
</dbReference>
<name>A0ABQ6N7K9_9STRA</name>
<dbReference type="InterPro" id="IPR029057">
    <property type="entry name" value="PRTase-like"/>
</dbReference>
<comment type="similarity">
    <text evidence="3">Belongs to the UPRTase family.</text>
</comment>
<dbReference type="InterPro" id="IPR005765">
    <property type="entry name" value="UPRT"/>
</dbReference>
<dbReference type="PANTHER" id="PTHR32315">
    <property type="entry name" value="ADENINE PHOSPHORIBOSYLTRANSFERASE"/>
    <property type="match status" value="1"/>
</dbReference>
<comment type="cofactor">
    <cofactor evidence="1">
        <name>Mg(2+)</name>
        <dbReference type="ChEBI" id="CHEBI:18420"/>
    </cofactor>
</comment>
<evidence type="ECO:0000256" key="3">
    <source>
        <dbReference type="ARBA" id="ARBA00009516"/>
    </source>
</evidence>
<dbReference type="InterPro" id="IPR050054">
    <property type="entry name" value="UPRTase/APRTase"/>
</dbReference>
<dbReference type="NCBIfam" id="NF001097">
    <property type="entry name" value="PRK00129.1"/>
    <property type="match status" value="1"/>
</dbReference>
<keyword evidence="7" id="KW-0808">Transferase</keyword>
<evidence type="ECO:0000256" key="7">
    <source>
        <dbReference type="ARBA" id="ARBA00022679"/>
    </source>
</evidence>
<evidence type="ECO:0000313" key="12">
    <source>
        <dbReference type="EMBL" id="GMI43108.1"/>
    </source>
</evidence>
<keyword evidence="8" id="KW-0547">Nucleotide-binding</keyword>